<dbReference type="GO" id="GO:0000156">
    <property type="term" value="F:phosphorelay response regulator activity"/>
    <property type="evidence" value="ECO:0007669"/>
    <property type="project" value="InterPro"/>
</dbReference>
<dbReference type="AlphaFoldDB" id="A0A9D1CV67"/>
<reference evidence="6" key="1">
    <citation type="submission" date="2020-10" db="EMBL/GenBank/DDBJ databases">
        <authorList>
            <person name="Gilroy R."/>
        </authorList>
    </citation>
    <scope>NUCLEOTIDE SEQUENCE</scope>
    <source>
        <strain evidence="6">ChiSjej1B19-3389</strain>
    </source>
</reference>
<dbReference type="PANTHER" id="PTHR37299">
    <property type="entry name" value="TRANSCRIPTIONAL REGULATOR-RELATED"/>
    <property type="match status" value="1"/>
</dbReference>
<dbReference type="Gene3D" id="2.40.50.1020">
    <property type="entry name" value="LytTr DNA-binding domain"/>
    <property type="match status" value="1"/>
</dbReference>
<accession>A0A9D1CV67</accession>
<dbReference type="SMART" id="SM00448">
    <property type="entry name" value="REC"/>
    <property type="match status" value="1"/>
</dbReference>
<dbReference type="PANTHER" id="PTHR37299:SF1">
    <property type="entry name" value="STAGE 0 SPORULATION PROTEIN A HOMOLOG"/>
    <property type="match status" value="1"/>
</dbReference>
<dbReference type="InterPro" id="IPR001789">
    <property type="entry name" value="Sig_transdc_resp-reg_receiver"/>
</dbReference>
<keyword evidence="3" id="KW-0597">Phosphoprotein</keyword>
<evidence type="ECO:0000256" key="2">
    <source>
        <dbReference type="ARBA" id="ARBA00024867"/>
    </source>
</evidence>
<dbReference type="Pfam" id="PF00072">
    <property type="entry name" value="Response_reg"/>
    <property type="match status" value="1"/>
</dbReference>
<dbReference type="PROSITE" id="PS50110">
    <property type="entry name" value="RESPONSE_REGULATORY"/>
    <property type="match status" value="1"/>
</dbReference>
<gene>
    <name evidence="6" type="ORF">IAD32_02545</name>
</gene>
<dbReference type="PROSITE" id="PS50930">
    <property type="entry name" value="HTH_LYTTR"/>
    <property type="match status" value="1"/>
</dbReference>
<reference evidence="6" key="2">
    <citation type="journal article" date="2021" name="PeerJ">
        <title>Extensive microbial diversity within the chicken gut microbiome revealed by metagenomics and culture.</title>
        <authorList>
            <person name="Gilroy R."/>
            <person name="Ravi A."/>
            <person name="Getino M."/>
            <person name="Pursley I."/>
            <person name="Horton D.L."/>
            <person name="Alikhan N.F."/>
            <person name="Baker D."/>
            <person name="Gharbi K."/>
            <person name="Hall N."/>
            <person name="Watson M."/>
            <person name="Adriaenssens E.M."/>
            <person name="Foster-Nyarko E."/>
            <person name="Jarju S."/>
            <person name="Secka A."/>
            <person name="Antonio M."/>
            <person name="Oren A."/>
            <person name="Chaudhuri R.R."/>
            <person name="La Ragione R."/>
            <person name="Hildebrand F."/>
            <person name="Pallen M.J."/>
        </authorList>
    </citation>
    <scope>NUCLEOTIDE SEQUENCE</scope>
    <source>
        <strain evidence="6">ChiSjej1B19-3389</strain>
    </source>
</reference>
<protein>
    <recommendedName>
        <fullName evidence="1">Stage 0 sporulation protein A homolog</fullName>
    </recommendedName>
</protein>
<evidence type="ECO:0000256" key="1">
    <source>
        <dbReference type="ARBA" id="ARBA00018672"/>
    </source>
</evidence>
<feature type="domain" description="HTH LytTR-type" evidence="5">
    <location>
        <begin position="134"/>
        <end position="235"/>
    </location>
</feature>
<sequence length="238" mass="27270">MIRIGICDDSREDIKKLQEYAEWFSGEHTEIPLKTEAFTSPYDLLQAISEHGGYDLYLLDVIMPHLSGIDIARKVRERGETAEILFLTSSREYAVEAFGVKASGYLLKPVKKTDFEQEVLGCIRNLAPRENPAILLKNKKGVRKVHIQEMVTVESFNHSRVCTLSDGTTIETPVTLSSLYEQLREYPCFFLPHRAYIVNLEYVNGLTATELVLTNGRRIPISRNIYPKLKEAYMDYIF</sequence>
<dbReference type="Proteomes" id="UP000886787">
    <property type="component" value="Unassembled WGS sequence"/>
</dbReference>
<evidence type="ECO:0000313" key="6">
    <source>
        <dbReference type="EMBL" id="HIQ80150.1"/>
    </source>
</evidence>
<comment type="function">
    <text evidence="2">May play the central regulatory role in sporulation. It may be an element of the effector pathway responsible for the activation of sporulation genes in response to nutritional stress. Spo0A may act in concert with spo0H (a sigma factor) to control the expression of some genes that are critical to the sporulation process.</text>
</comment>
<comment type="caution">
    <text evidence="6">The sequence shown here is derived from an EMBL/GenBank/DDBJ whole genome shotgun (WGS) entry which is preliminary data.</text>
</comment>
<evidence type="ECO:0000259" key="5">
    <source>
        <dbReference type="PROSITE" id="PS50930"/>
    </source>
</evidence>
<dbReference type="InterPro" id="IPR007492">
    <property type="entry name" value="LytTR_DNA-bd_dom"/>
</dbReference>
<dbReference type="EMBL" id="DVFW01000017">
    <property type="protein sequence ID" value="HIQ80150.1"/>
    <property type="molecule type" value="Genomic_DNA"/>
</dbReference>
<evidence type="ECO:0000259" key="4">
    <source>
        <dbReference type="PROSITE" id="PS50110"/>
    </source>
</evidence>
<organism evidence="6 7">
    <name type="scientific">Candidatus Scatavimonas merdigallinarum</name>
    <dbReference type="NCBI Taxonomy" id="2840914"/>
    <lineage>
        <taxon>Bacteria</taxon>
        <taxon>Bacillati</taxon>
        <taxon>Bacillota</taxon>
        <taxon>Clostridia</taxon>
        <taxon>Eubacteriales</taxon>
        <taxon>Oscillospiraceae</taxon>
        <taxon>Oscillospiraceae incertae sedis</taxon>
        <taxon>Candidatus Scatavimonas</taxon>
    </lineage>
</organism>
<feature type="modified residue" description="4-aspartylphosphate" evidence="3">
    <location>
        <position position="60"/>
    </location>
</feature>
<dbReference type="GO" id="GO:0003677">
    <property type="term" value="F:DNA binding"/>
    <property type="evidence" value="ECO:0007669"/>
    <property type="project" value="InterPro"/>
</dbReference>
<dbReference type="SMART" id="SM00850">
    <property type="entry name" value="LytTR"/>
    <property type="match status" value="1"/>
</dbReference>
<dbReference type="InterPro" id="IPR011006">
    <property type="entry name" value="CheY-like_superfamily"/>
</dbReference>
<dbReference type="Gene3D" id="3.40.50.2300">
    <property type="match status" value="1"/>
</dbReference>
<dbReference type="Pfam" id="PF04397">
    <property type="entry name" value="LytTR"/>
    <property type="match status" value="1"/>
</dbReference>
<dbReference type="SUPFAM" id="SSF52172">
    <property type="entry name" value="CheY-like"/>
    <property type="match status" value="1"/>
</dbReference>
<name>A0A9D1CV67_9FIRM</name>
<dbReference type="InterPro" id="IPR046947">
    <property type="entry name" value="LytR-like"/>
</dbReference>
<feature type="domain" description="Response regulatory" evidence="4">
    <location>
        <begin position="3"/>
        <end position="123"/>
    </location>
</feature>
<evidence type="ECO:0000256" key="3">
    <source>
        <dbReference type="PROSITE-ProRule" id="PRU00169"/>
    </source>
</evidence>
<proteinExistence type="predicted"/>
<evidence type="ECO:0000313" key="7">
    <source>
        <dbReference type="Proteomes" id="UP000886787"/>
    </source>
</evidence>